<evidence type="ECO:0000313" key="2">
    <source>
        <dbReference type="Proteomes" id="UP000632498"/>
    </source>
</evidence>
<dbReference type="AlphaFoldDB" id="A0A917F5Z5"/>
<reference evidence="1" key="2">
    <citation type="submission" date="2020-09" db="EMBL/GenBank/DDBJ databases">
        <authorList>
            <person name="Sun Q."/>
            <person name="Zhou Y."/>
        </authorList>
    </citation>
    <scope>NUCLEOTIDE SEQUENCE</scope>
    <source>
        <strain evidence="1">CGMCC 1.15254</strain>
    </source>
</reference>
<dbReference type="Proteomes" id="UP000632498">
    <property type="component" value="Unassembled WGS sequence"/>
</dbReference>
<evidence type="ECO:0008006" key="3">
    <source>
        <dbReference type="Google" id="ProtNLM"/>
    </source>
</evidence>
<gene>
    <name evidence="1" type="ORF">GCM10011332_02640</name>
</gene>
<protein>
    <recommendedName>
        <fullName evidence="3">DUF4156 domain-containing protein</fullName>
    </recommendedName>
</protein>
<comment type="caution">
    <text evidence="1">The sequence shown here is derived from an EMBL/GenBank/DDBJ whole genome shotgun (WGS) entry which is preliminary data.</text>
</comment>
<dbReference type="RefSeq" id="WP_188660381.1">
    <property type="nucleotide sequence ID" value="NZ_BMHV01000002.1"/>
</dbReference>
<proteinExistence type="predicted"/>
<dbReference type="EMBL" id="BMHV01000002">
    <property type="protein sequence ID" value="GGF52862.1"/>
    <property type="molecule type" value="Genomic_DNA"/>
</dbReference>
<reference evidence="1" key="1">
    <citation type="journal article" date="2014" name="Int. J. Syst. Evol. Microbiol.">
        <title>Complete genome sequence of Corynebacterium casei LMG S-19264T (=DSM 44701T), isolated from a smear-ripened cheese.</title>
        <authorList>
            <consortium name="US DOE Joint Genome Institute (JGI-PGF)"/>
            <person name="Walter F."/>
            <person name="Albersmeier A."/>
            <person name="Kalinowski J."/>
            <person name="Ruckert C."/>
        </authorList>
    </citation>
    <scope>NUCLEOTIDE SEQUENCE</scope>
    <source>
        <strain evidence="1">CGMCC 1.15254</strain>
    </source>
</reference>
<sequence>MKKVVFAVSVLMSLNACETSTNIKPIDYGVVVAAQKDVEECTLLGDVHGVSSLYGLFVEQGTTNARNQALNKAGEMGATHIVWGQFVGGHGSTSAHGMAYLCK</sequence>
<name>A0A917F5Z5_9PROT</name>
<organism evidence="1 2">
    <name type="scientific">Terasakiella brassicae</name>
    <dbReference type="NCBI Taxonomy" id="1634917"/>
    <lineage>
        <taxon>Bacteria</taxon>
        <taxon>Pseudomonadati</taxon>
        <taxon>Pseudomonadota</taxon>
        <taxon>Alphaproteobacteria</taxon>
        <taxon>Rhodospirillales</taxon>
        <taxon>Terasakiellaceae</taxon>
        <taxon>Terasakiella</taxon>
    </lineage>
</organism>
<accession>A0A917F5Z5</accession>
<keyword evidence="2" id="KW-1185">Reference proteome</keyword>
<evidence type="ECO:0000313" key="1">
    <source>
        <dbReference type="EMBL" id="GGF52862.1"/>
    </source>
</evidence>